<accession>A0ABX2D7F5</accession>
<sequence length="107" mass="12541">MRGVKPVGKHQWKFKCFWLYGAVSPFTGRSFFWEFSHLDRVCFQAYLQQLSLQYPDELHIIQVDNAPGHLLSTFELPDNIVLLFQPPHCPEINPTERVGEYTKEFLA</sequence>
<evidence type="ECO:0000313" key="2">
    <source>
        <dbReference type="EMBL" id="NQE38587.1"/>
    </source>
</evidence>
<dbReference type="EMBL" id="SRRZ01000268">
    <property type="protein sequence ID" value="NQE38587.1"/>
    <property type="molecule type" value="Genomic_DNA"/>
</dbReference>
<dbReference type="Pfam" id="PF13358">
    <property type="entry name" value="DDE_3"/>
    <property type="match status" value="1"/>
</dbReference>
<evidence type="ECO:0000313" key="3">
    <source>
        <dbReference type="Proteomes" id="UP000702425"/>
    </source>
</evidence>
<keyword evidence="3" id="KW-1185">Reference proteome</keyword>
<proteinExistence type="predicted"/>
<dbReference type="Proteomes" id="UP000702425">
    <property type="component" value="Unassembled WGS sequence"/>
</dbReference>
<organism evidence="2 3">
    <name type="scientific">Microcoleus asticus IPMA8</name>
    <dbReference type="NCBI Taxonomy" id="2563858"/>
    <lineage>
        <taxon>Bacteria</taxon>
        <taxon>Bacillati</taxon>
        <taxon>Cyanobacteriota</taxon>
        <taxon>Cyanophyceae</taxon>
        <taxon>Oscillatoriophycideae</taxon>
        <taxon>Oscillatoriales</taxon>
        <taxon>Microcoleaceae</taxon>
        <taxon>Microcoleus</taxon>
        <taxon>Microcoleus asticus</taxon>
    </lineage>
</organism>
<dbReference type="InterPro" id="IPR038717">
    <property type="entry name" value="Tc1-like_DDE_dom"/>
</dbReference>
<gene>
    <name evidence="2" type="ORF">E5S67_06372</name>
</gene>
<protein>
    <recommendedName>
        <fullName evidence="1">Tc1-like transposase DDE domain-containing protein</fullName>
    </recommendedName>
</protein>
<reference evidence="2 3" key="1">
    <citation type="journal article" date="2020" name="Sci. Rep.">
        <title>A novel cyanobacterial geosmin producer, revising GeoA distribution and dispersion patterns in Bacteria.</title>
        <authorList>
            <person name="Churro C."/>
            <person name="Semedo-Aguiar A.P."/>
            <person name="Silva A.D."/>
            <person name="Pereira-Leal J.B."/>
            <person name="Leite R.B."/>
        </authorList>
    </citation>
    <scope>NUCLEOTIDE SEQUENCE [LARGE SCALE GENOMIC DNA]</scope>
    <source>
        <strain evidence="2 3">IPMA8</strain>
    </source>
</reference>
<feature type="domain" description="Tc1-like transposase DDE" evidence="1">
    <location>
        <begin position="13"/>
        <end position="102"/>
    </location>
</feature>
<evidence type="ECO:0000259" key="1">
    <source>
        <dbReference type="Pfam" id="PF13358"/>
    </source>
</evidence>
<comment type="caution">
    <text evidence="2">The sequence shown here is derived from an EMBL/GenBank/DDBJ whole genome shotgun (WGS) entry which is preliminary data.</text>
</comment>
<dbReference type="InterPro" id="IPR036397">
    <property type="entry name" value="RNaseH_sf"/>
</dbReference>
<dbReference type="Gene3D" id="3.30.420.10">
    <property type="entry name" value="Ribonuclease H-like superfamily/Ribonuclease H"/>
    <property type="match status" value="1"/>
</dbReference>
<name>A0ABX2D7F5_9CYAN</name>